<evidence type="ECO:0008006" key="3">
    <source>
        <dbReference type="Google" id="ProtNLM"/>
    </source>
</evidence>
<keyword evidence="2" id="KW-1185">Reference proteome</keyword>
<protein>
    <recommendedName>
        <fullName evidence="3">F-box domain-containing protein</fullName>
    </recommendedName>
</protein>
<dbReference type="EMBL" id="NBSK02000001">
    <property type="protein sequence ID" value="KAJ0225909.1"/>
    <property type="molecule type" value="Genomic_DNA"/>
</dbReference>
<organism evidence="1 2">
    <name type="scientific">Lactuca sativa</name>
    <name type="common">Garden lettuce</name>
    <dbReference type="NCBI Taxonomy" id="4236"/>
    <lineage>
        <taxon>Eukaryota</taxon>
        <taxon>Viridiplantae</taxon>
        <taxon>Streptophyta</taxon>
        <taxon>Embryophyta</taxon>
        <taxon>Tracheophyta</taxon>
        <taxon>Spermatophyta</taxon>
        <taxon>Magnoliopsida</taxon>
        <taxon>eudicotyledons</taxon>
        <taxon>Gunneridae</taxon>
        <taxon>Pentapetalae</taxon>
        <taxon>asterids</taxon>
        <taxon>campanulids</taxon>
        <taxon>Asterales</taxon>
        <taxon>Asteraceae</taxon>
        <taxon>Cichorioideae</taxon>
        <taxon>Cichorieae</taxon>
        <taxon>Lactucinae</taxon>
        <taxon>Lactuca</taxon>
    </lineage>
</organism>
<dbReference type="Proteomes" id="UP000235145">
    <property type="component" value="Unassembled WGS sequence"/>
</dbReference>
<evidence type="ECO:0000313" key="1">
    <source>
        <dbReference type="EMBL" id="KAJ0225909.1"/>
    </source>
</evidence>
<evidence type="ECO:0000313" key="2">
    <source>
        <dbReference type="Proteomes" id="UP000235145"/>
    </source>
</evidence>
<dbReference type="SUPFAM" id="SSF81383">
    <property type="entry name" value="F-box domain"/>
    <property type="match status" value="1"/>
</dbReference>
<gene>
    <name evidence="1" type="ORF">LSAT_V11C100039540</name>
</gene>
<proteinExistence type="predicted"/>
<accession>A0A9R1XUB7</accession>
<dbReference type="InterPro" id="IPR036047">
    <property type="entry name" value="F-box-like_dom_sf"/>
</dbReference>
<sequence>MQILSMESPYGLSCHKDSKTCNYRSSTIALMKQTTLLVSMTSLHPSKSFQAYNVEALLKTAKIYPNEFPMHDLLPKERIQLIRICLEVRDLIRYRSVSKLWKCLISESNFNKSHLEHIYRRDCENNKMGSRRIAMSATRCGDWMDDHDKILSFCLSHASSTRFFKWFAMRFSLSYLLIFKDQAPQELQIRSANSVKIAIISKRYSVRMEQDIRFRHY</sequence>
<reference evidence="1 2" key="1">
    <citation type="journal article" date="2017" name="Nat. Commun.">
        <title>Genome assembly with in vitro proximity ligation data and whole-genome triplication in lettuce.</title>
        <authorList>
            <person name="Reyes-Chin-Wo S."/>
            <person name="Wang Z."/>
            <person name="Yang X."/>
            <person name="Kozik A."/>
            <person name="Arikit S."/>
            <person name="Song C."/>
            <person name="Xia L."/>
            <person name="Froenicke L."/>
            <person name="Lavelle D.O."/>
            <person name="Truco M.J."/>
            <person name="Xia R."/>
            <person name="Zhu S."/>
            <person name="Xu C."/>
            <person name="Xu H."/>
            <person name="Xu X."/>
            <person name="Cox K."/>
            <person name="Korf I."/>
            <person name="Meyers B.C."/>
            <person name="Michelmore R.W."/>
        </authorList>
    </citation>
    <scope>NUCLEOTIDE SEQUENCE [LARGE SCALE GENOMIC DNA]</scope>
    <source>
        <strain evidence="2">cv. Salinas</strain>
        <tissue evidence="1">Seedlings</tissue>
    </source>
</reference>
<dbReference type="AlphaFoldDB" id="A0A9R1XUB7"/>
<name>A0A9R1XUB7_LACSA</name>
<comment type="caution">
    <text evidence="1">The sequence shown here is derived from an EMBL/GenBank/DDBJ whole genome shotgun (WGS) entry which is preliminary data.</text>
</comment>